<dbReference type="STRING" id="320771.Cflav_PD0584"/>
<dbReference type="InterPro" id="IPR036942">
    <property type="entry name" value="Beta-barrel_TonB_sf"/>
</dbReference>
<evidence type="ECO:0000256" key="11">
    <source>
        <dbReference type="PROSITE-ProRule" id="PRU01360"/>
    </source>
</evidence>
<name>B9XS31_PEDPL</name>
<comment type="caution">
    <text evidence="15">The sequence shown here is derived from an EMBL/GenBank/DDBJ whole genome shotgun (WGS) entry which is preliminary data.</text>
</comment>
<dbReference type="Pfam" id="PF07715">
    <property type="entry name" value="Plug"/>
    <property type="match status" value="1"/>
</dbReference>
<keyword evidence="4" id="KW-0410">Iron transport</keyword>
<protein>
    <submittedName>
        <fullName evidence="15">TonB-dependent receptor</fullName>
    </submittedName>
</protein>
<dbReference type="PANTHER" id="PTHR32552">
    <property type="entry name" value="FERRICHROME IRON RECEPTOR-RELATED"/>
    <property type="match status" value="1"/>
</dbReference>
<evidence type="ECO:0000256" key="4">
    <source>
        <dbReference type="ARBA" id="ARBA00022496"/>
    </source>
</evidence>
<reference evidence="15 16" key="1">
    <citation type="journal article" date="2011" name="J. Bacteriol.">
        <title>Genome sequence of 'Pedosphaera parvula' Ellin514, an aerobic Verrucomicrobial isolate from pasture soil.</title>
        <authorList>
            <person name="Kant R."/>
            <person name="van Passel M.W."/>
            <person name="Sangwan P."/>
            <person name="Palva A."/>
            <person name="Lucas S."/>
            <person name="Copeland A."/>
            <person name="Lapidus A."/>
            <person name="Glavina Del Rio T."/>
            <person name="Dalin E."/>
            <person name="Tice H."/>
            <person name="Bruce D."/>
            <person name="Goodwin L."/>
            <person name="Pitluck S."/>
            <person name="Chertkov O."/>
            <person name="Larimer F.W."/>
            <person name="Land M.L."/>
            <person name="Hauser L."/>
            <person name="Brettin T.S."/>
            <person name="Detter J.C."/>
            <person name="Han S."/>
            <person name="de Vos W.M."/>
            <person name="Janssen P.H."/>
            <person name="Smidt H."/>
        </authorList>
    </citation>
    <scope>NUCLEOTIDE SEQUENCE [LARGE SCALE GENOMIC DNA]</scope>
    <source>
        <strain evidence="15 16">Ellin514</strain>
    </source>
</reference>
<feature type="domain" description="TonB-dependent receptor-like beta-barrel" evidence="13">
    <location>
        <begin position="229"/>
        <end position="718"/>
    </location>
</feature>
<evidence type="ECO:0000256" key="6">
    <source>
        <dbReference type="ARBA" id="ARBA00023004"/>
    </source>
</evidence>
<dbReference type="GO" id="GO:0006826">
    <property type="term" value="P:iron ion transport"/>
    <property type="evidence" value="ECO:0007669"/>
    <property type="project" value="UniProtKB-KW"/>
</dbReference>
<dbReference type="EMBL" id="ABOX02000072">
    <property type="protein sequence ID" value="EEF57363.1"/>
    <property type="molecule type" value="Genomic_DNA"/>
</dbReference>
<dbReference type="Proteomes" id="UP000003688">
    <property type="component" value="Unassembled WGS sequence"/>
</dbReference>
<evidence type="ECO:0000256" key="9">
    <source>
        <dbReference type="ARBA" id="ARBA00023136"/>
    </source>
</evidence>
<keyword evidence="9 11" id="KW-0472">Membrane</keyword>
<keyword evidence="8 12" id="KW-0798">TonB box</keyword>
<keyword evidence="10 11" id="KW-0998">Cell outer membrane</keyword>
<feature type="domain" description="TonB-dependent receptor plug" evidence="14">
    <location>
        <begin position="92"/>
        <end position="194"/>
    </location>
</feature>
<keyword evidence="5 11" id="KW-0812">Transmembrane</keyword>
<evidence type="ECO:0000313" key="16">
    <source>
        <dbReference type="Proteomes" id="UP000003688"/>
    </source>
</evidence>
<evidence type="ECO:0000256" key="5">
    <source>
        <dbReference type="ARBA" id="ARBA00022692"/>
    </source>
</evidence>
<evidence type="ECO:0000313" key="15">
    <source>
        <dbReference type="EMBL" id="EEF57363.1"/>
    </source>
</evidence>
<organism evidence="15 16">
    <name type="scientific">Pedosphaera parvula (strain Ellin514)</name>
    <dbReference type="NCBI Taxonomy" id="320771"/>
    <lineage>
        <taxon>Bacteria</taxon>
        <taxon>Pseudomonadati</taxon>
        <taxon>Verrucomicrobiota</taxon>
        <taxon>Pedosphaerae</taxon>
        <taxon>Pedosphaerales</taxon>
        <taxon>Pedosphaeraceae</taxon>
        <taxon>Pedosphaera</taxon>
    </lineage>
</organism>
<dbReference type="SUPFAM" id="SSF56935">
    <property type="entry name" value="Porins"/>
    <property type="match status" value="1"/>
</dbReference>
<proteinExistence type="inferred from homology"/>
<keyword evidence="6" id="KW-0408">Iron</keyword>
<dbReference type="InterPro" id="IPR039426">
    <property type="entry name" value="TonB-dep_rcpt-like"/>
</dbReference>
<dbReference type="PROSITE" id="PS52016">
    <property type="entry name" value="TONB_DEPENDENT_REC_3"/>
    <property type="match status" value="1"/>
</dbReference>
<dbReference type="Gene3D" id="2.40.170.20">
    <property type="entry name" value="TonB-dependent receptor, beta-barrel domain"/>
    <property type="match status" value="1"/>
</dbReference>
<evidence type="ECO:0000256" key="8">
    <source>
        <dbReference type="ARBA" id="ARBA00023077"/>
    </source>
</evidence>
<dbReference type="PANTHER" id="PTHR32552:SF81">
    <property type="entry name" value="TONB-DEPENDENT OUTER MEMBRANE RECEPTOR"/>
    <property type="match status" value="1"/>
</dbReference>
<evidence type="ECO:0000256" key="3">
    <source>
        <dbReference type="ARBA" id="ARBA00022452"/>
    </source>
</evidence>
<gene>
    <name evidence="15" type="ORF">Cflav_PD0584</name>
</gene>
<evidence type="ECO:0000256" key="12">
    <source>
        <dbReference type="RuleBase" id="RU003357"/>
    </source>
</evidence>
<keyword evidence="2 11" id="KW-0813">Transport</keyword>
<evidence type="ECO:0000256" key="2">
    <source>
        <dbReference type="ARBA" id="ARBA00022448"/>
    </source>
</evidence>
<dbReference type="Pfam" id="PF00593">
    <property type="entry name" value="TonB_dep_Rec_b-barrel"/>
    <property type="match status" value="1"/>
</dbReference>
<accession>B9XS31</accession>
<comment type="subcellular location">
    <subcellularLocation>
        <location evidence="1 11">Cell outer membrane</location>
        <topology evidence="1 11">Multi-pass membrane protein</topology>
    </subcellularLocation>
</comment>
<keyword evidence="15" id="KW-0675">Receptor</keyword>
<dbReference type="AlphaFoldDB" id="B9XS31"/>
<keyword evidence="16" id="KW-1185">Reference proteome</keyword>
<keyword evidence="7" id="KW-0406">Ion transport</keyword>
<evidence type="ECO:0000256" key="1">
    <source>
        <dbReference type="ARBA" id="ARBA00004571"/>
    </source>
</evidence>
<dbReference type="InterPro" id="IPR000531">
    <property type="entry name" value="Beta-barrel_TonB"/>
</dbReference>
<dbReference type="InterPro" id="IPR012910">
    <property type="entry name" value="Plug_dom"/>
</dbReference>
<comment type="similarity">
    <text evidence="11 12">Belongs to the TonB-dependent receptor family.</text>
</comment>
<evidence type="ECO:0000259" key="13">
    <source>
        <dbReference type="Pfam" id="PF00593"/>
    </source>
</evidence>
<dbReference type="CDD" id="cd01347">
    <property type="entry name" value="ligand_gated_channel"/>
    <property type="match status" value="1"/>
</dbReference>
<evidence type="ECO:0000259" key="14">
    <source>
        <dbReference type="Pfam" id="PF07715"/>
    </source>
</evidence>
<keyword evidence="3 11" id="KW-1134">Transmembrane beta strand</keyword>
<dbReference type="GO" id="GO:0009279">
    <property type="term" value="C:cell outer membrane"/>
    <property type="evidence" value="ECO:0007669"/>
    <property type="project" value="UniProtKB-SubCell"/>
</dbReference>
<sequence precursor="true">MELCRPKKVLPCACYYAQLRGYQIRTLSRMNSEKRLKSFSKKTPLLLSIALAASSSLAQQSNTAATAEISTNTPTRLPVVVVTAQKEREEVLSIPVSVTPVTRETIQNADIRTVREASIYAPNTFINEFSARAVSNPFFRGIGGSPQNPAVTTFIDGVPQLNSYSANVELVDVDQVEFIRGPQGALFGRNTAGGLINITSRRPTDLWTAYADANYGNYNFRDVRGTISGPLFQDQVGLSLSGGYSARDGYTVNDFTGHRLDSREAGFGKGQLLWKINDRLDLRLILSGEHDHDGDYALGDLGFIRAHPHHVDRDFEGFNHRDVISPTLLANYYGDNFDLSSISGGVWWKNEGLTDLDYTTVPGNTRDNVEEEHQFTQEFRFSSPKDRPIHLNDVLDLGWQGGVFAFSEDYQQSAANNTLIPNPFPSPIPTFIPLTQNSSADLDNWGVGVYGQAKLTAWEKLDFTAGLRFDYEDKHAELGNSLNPPFAPPGRVVASDNFSQFSPQFSLAYHFTTNHMAYASVARGFKAGGFNPPPTGFAAPPGTVEFGTEHSWNYEVGYKAQYFDGKVETTAALYYIDWRNLQLNQPIGLSGQYFIGNAGAADSKGVEFSALYHPYNWWDLFGSVGYNNAEFLSGSQNLGMNVGGNKLPYAPEYNANVGTQISWAPCTRATLYARAEVTVYGDFKYDATNIQGQSAYSLANFRAGVRGNHWFAEGWVNNAFDTHYVPIAIPYSTPSGYIGESGAPVTFGGRIGLTF</sequence>
<evidence type="ECO:0000256" key="7">
    <source>
        <dbReference type="ARBA" id="ARBA00023065"/>
    </source>
</evidence>
<evidence type="ECO:0000256" key="10">
    <source>
        <dbReference type="ARBA" id="ARBA00023237"/>
    </source>
</evidence>